<proteinExistence type="predicted"/>
<evidence type="ECO:0000313" key="3">
    <source>
        <dbReference type="Proteomes" id="UP000198406"/>
    </source>
</evidence>
<name>A0A1Z5KRB1_FISSO</name>
<feature type="compositionally biased region" description="Polar residues" evidence="1">
    <location>
        <begin position="44"/>
        <end position="56"/>
    </location>
</feature>
<protein>
    <submittedName>
        <fullName evidence="2">Uncharacterized protein</fullName>
    </submittedName>
</protein>
<feature type="region of interest" description="Disordered" evidence="1">
    <location>
        <begin position="1"/>
        <end position="23"/>
    </location>
</feature>
<reference evidence="2 3" key="1">
    <citation type="journal article" date="2015" name="Plant Cell">
        <title>Oil accumulation by the oleaginous diatom Fistulifera solaris as revealed by the genome and transcriptome.</title>
        <authorList>
            <person name="Tanaka T."/>
            <person name="Maeda Y."/>
            <person name="Veluchamy A."/>
            <person name="Tanaka M."/>
            <person name="Abida H."/>
            <person name="Marechal E."/>
            <person name="Bowler C."/>
            <person name="Muto M."/>
            <person name="Sunaga Y."/>
            <person name="Tanaka M."/>
            <person name="Yoshino T."/>
            <person name="Taniguchi T."/>
            <person name="Fukuda Y."/>
            <person name="Nemoto M."/>
            <person name="Matsumoto M."/>
            <person name="Wong P.S."/>
            <person name="Aburatani S."/>
            <person name="Fujibuchi W."/>
        </authorList>
    </citation>
    <scope>NUCLEOTIDE SEQUENCE [LARGE SCALE GENOMIC DNA]</scope>
    <source>
        <strain evidence="2 3">JPCC DA0580</strain>
    </source>
</reference>
<dbReference type="InParanoid" id="A0A1Z5KRB1"/>
<dbReference type="Proteomes" id="UP000198406">
    <property type="component" value="Unassembled WGS sequence"/>
</dbReference>
<feature type="compositionally biased region" description="Basic residues" evidence="1">
    <location>
        <begin position="398"/>
        <end position="414"/>
    </location>
</feature>
<comment type="caution">
    <text evidence="2">The sequence shown here is derived from an EMBL/GenBank/DDBJ whole genome shotgun (WGS) entry which is preliminary data.</text>
</comment>
<feature type="compositionally biased region" description="Basic residues" evidence="1">
    <location>
        <begin position="460"/>
        <end position="477"/>
    </location>
</feature>
<feature type="compositionally biased region" description="Low complexity" evidence="1">
    <location>
        <begin position="1"/>
        <end position="13"/>
    </location>
</feature>
<feature type="region of interest" description="Disordered" evidence="1">
    <location>
        <begin position="388"/>
        <end position="420"/>
    </location>
</feature>
<feature type="region of interest" description="Disordered" evidence="1">
    <location>
        <begin position="455"/>
        <end position="484"/>
    </location>
</feature>
<organism evidence="2 3">
    <name type="scientific">Fistulifera solaris</name>
    <name type="common">Oleaginous diatom</name>
    <dbReference type="NCBI Taxonomy" id="1519565"/>
    <lineage>
        <taxon>Eukaryota</taxon>
        <taxon>Sar</taxon>
        <taxon>Stramenopiles</taxon>
        <taxon>Ochrophyta</taxon>
        <taxon>Bacillariophyta</taxon>
        <taxon>Bacillariophyceae</taxon>
        <taxon>Bacillariophycidae</taxon>
        <taxon>Naviculales</taxon>
        <taxon>Naviculaceae</taxon>
        <taxon>Fistulifera</taxon>
    </lineage>
</organism>
<dbReference type="EMBL" id="BDSP01000279">
    <property type="protein sequence ID" value="GAX28727.1"/>
    <property type="molecule type" value="Genomic_DNA"/>
</dbReference>
<gene>
    <name evidence="2" type="ORF">FisN_25Lh221</name>
</gene>
<accession>A0A1Z5KRB1</accession>
<feature type="region of interest" description="Disordered" evidence="1">
    <location>
        <begin position="35"/>
        <end position="75"/>
    </location>
</feature>
<keyword evidence="3" id="KW-1185">Reference proteome</keyword>
<sequence length="499" mass="55397">MSQLSLDSSLQTSRASKLHYDPRHDTMLQENLSEKRSNTHENARNQPDCQVSSVDSNARRSIPLVPSGQHSTLTSASHTVLATPKSTVRHGRNALQRAKQQVMQTPFKPTTTVNRQETFSGISLQKSVGGTSSFSGSLFHNNQPLGQRSLSNTARKPSSASLGTRSVVTLEPEQFAATKASLKIEFQRFVDEKEAFLKQKEQEMLEVLTGRARDLAKSLATTSEQCKSDIIAKAKENYSDPSLQTEYLKLHQSSMKEAQKMIRMSADRVRKEAIEKIQGEHSTIFRSLEMEKNHLLAVGKDIIAQVRQAKDMALTSITNFQAGALRSLNGYLKCSATGSKVAQMAQGDFALNFMTPRKKRSPTSKRLPSKKVQYQEFQSCSTSLGSATENSMCQDPMKKKRHVNVSKSKNHRKNSSAFETADASDGMTACSLSEPQCSPFKFVSPSSTDVKKVVPVVSSRKQKRPSRHSHGRSKRARLNTSGMHNLDFKDDVSFSFRGM</sequence>
<evidence type="ECO:0000256" key="1">
    <source>
        <dbReference type="SAM" id="MobiDB-lite"/>
    </source>
</evidence>
<evidence type="ECO:0000313" key="2">
    <source>
        <dbReference type="EMBL" id="GAX28727.1"/>
    </source>
</evidence>
<dbReference type="AlphaFoldDB" id="A0A1Z5KRB1"/>